<dbReference type="Gene3D" id="1.20.1250.20">
    <property type="entry name" value="MFS general substrate transporter like domains"/>
    <property type="match status" value="2"/>
</dbReference>
<dbReference type="GO" id="GO:0022857">
    <property type="term" value="F:transmembrane transporter activity"/>
    <property type="evidence" value="ECO:0007669"/>
    <property type="project" value="InterPro"/>
</dbReference>
<evidence type="ECO:0000256" key="4">
    <source>
        <dbReference type="ARBA" id="ARBA00022989"/>
    </source>
</evidence>
<reference evidence="9" key="1">
    <citation type="submission" date="2013-12" db="EMBL/GenBank/DDBJ databases">
        <authorList>
            <person name="Genoscope - CEA"/>
        </authorList>
    </citation>
    <scope>NUCLEOTIDE SEQUENCE</scope>
    <source>
        <strain evidence="9">CBS 1993</strain>
    </source>
</reference>
<accession>W6MQC1</accession>
<dbReference type="RefSeq" id="XP_022460933.1">
    <property type="nucleotide sequence ID" value="XM_022606064.1"/>
</dbReference>
<feature type="transmembrane region" description="Helical" evidence="7">
    <location>
        <begin position="156"/>
        <end position="182"/>
    </location>
</feature>
<proteinExistence type="predicted"/>
<evidence type="ECO:0000256" key="5">
    <source>
        <dbReference type="ARBA" id="ARBA00023136"/>
    </source>
</evidence>
<feature type="transmembrane region" description="Helical" evidence="7">
    <location>
        <begin position="336"/>
        <end position="354"/>
    </location>
</feature>
<dbReference type="PANTHER" id="PTHR42718">
    <property type="entry name" value="MAJOR FACILITATOR SUPERFAMILY MULTIDRUG TRANSPORTER MFSC"/>
    <property type="match status" value="1"/>
</dbReference>
<evidence type="ECO:0000313" key="9">
    <source>
        <dbReference type="EMBL" id="CDK28944.1"/>
    </source>
</evidence>
<organism evidence="9 10">
    <name type="scientific">Kuraishia capsulata CBS 1993</name>
    <dbReference type="NCBI Taxonomy" id="1382522"/>
    <lineage>
        <taxon>Eukaryota</taxon>
        <taxon>Fungi</taxon>
        <taxon>Dikarya</taxon>
        <taxon>Ascomycota</taxon>
        <taxon>Saccharomycotina</taxon>
        <taxon>Pichiomycetes</taxon>
        <taxon>Pichiales</taxon>
        <taxon>Pichiaceae</taxon>
        <taxon>Kuraishia</taxon>
    </lineage>
</organism>
<gene>
    <name evidence="9" type="ORF">KUCA_T00004930001</name>
</gene>
<keyword evidence="2" id="KW-0813">Transport</keyword>
<feature type="transmembrane region" description="Helical" evidence="7">
    <location>
        <begin position="227"/>
        <end position="244"/>
    </location>
</feature>
<dbReference type="GeneID" id="34522321"/>
<reference evidence="9" key="2">
    <citation type="submission" date="2014-02" db="EMBL/GenBank/DDBJ databases">
        <title>Complete DNA sequence of /Kuraishia capsulata/ illustrates novel genomic features among budding yeasts (/Saccharomycotina/).</title>
        <authorList>
            <person name="Morales L."/>
            <person name="Noel B."/>
            <person name="Porcel B."/>
            <person name="Marcet-Houben M."/>
            <person name="Hullo M-F."/>
            <person name="Sacerdot C."/>
            <person name="Tekaia F."/>
            <person name="Leh-Louis V."/>
            <person name="Despons L."/>
            <person name="Khanna V."/>
            <person name="Aury J-M."/>
            <person name="Barbe V."/>
            <person name="Couloux A."/>
            <person name="Labadie K."/>
            <person name="Pelletier E."/>
            <person name="Souciet J-L."/>
            <person name="Boekhout T."/>
            <person name="Gabaldon T."/>
            <person name="Wincker P."/>
            <person name="Dujon B."/>
        </authorList>
    </citation>
    <scope>NUCLEOTIDE SEQUENCE</scope>
    <source>
        <strain evidence="9">CBS 1993</strain>
    </source>
</reference>
<protein>
    <recommendedName>
        <fullName evidence="8">Major facilitator superfamily (MFS) profile domain-containing protein</fullName>
    </recommendedName>
</protein>
<dbReference type="SUPFAM" id="SSF103473">
    <property type="entry name" value="MFS general substrate transporter"/>
    <property type="match status" value="1"/>
</dbReference>
<evidence type="ECO:0000313" key="10">
    <source>
        <dbReference type="Proteomes" id="UP000019384"/>
    </source>
</evidence>
<dbReference type="AlphaFoldDB" id="W6MQC1"/>
<keyword evidence="3 7" id="KW-0812">Transmembrane</keyword>
<dbReference type="HOGENOM" id="CLU_000960_29_0_1"/>
<keyword evidence="5 7" id="KW-0472">Membrane</keyword>
<dbReference type="EMBL" id="HG793130">
    <property type="protein sequence ID" value="CDK28944.1"/>
    <property type="molecule type" value="Genomic_DNA"/>
</dbReference>
<dbReference type="PROSITE" id="PS50850">
    <property type="entry name" value="MFS"/>
    <property type="match status" value="1"/>
</dbReference>
<feature type="domain" description="Major facilitator superfamily (MFS) profile" evidence="8">
    <location>
        <begin position="1"/>
        <end position="77"/>
    </location>
</feature>
<feature type="transmembrane region" description="Helical" evidence="7">
    <location>
        <begin position="117"/>
        <end position="135"/>
    </location>
</feature>
<dbReference type="InterPro" id="IPR020846">
    <property type="entry name" value="MFS_dom"/>
</dbReference>
<name>W6MQC1_9ASCO</name>
<feature type="transmembrane region" description="Helical" evidence="7">
    <location>
        <begin position="53"/>
        <end position="73"/>
    </location>
</feature>
<feature type="region of interest" description="Disordered" evidence="6">
    <location>
        <begin position="364"/>
        <end position="401"/>
    </location>
</feature>
<feature type="transmembrane region" description="Helical" evidence="7">
    <location>
        <begin position="21"/>
        <end position="47"/>
    </location>
</feature>
<dbReference type="GO" id="GO:0016020">
    <property type="term" value="C:membrane"/>
    <property type="evidence" value="ECO:0007669"/>
    <property type="project" value="UniProtKB-SubCell"/>
</dbReference>
<feature type="transmembrane region" description="Helical" evidence="7">
    <location>
        <begin position="85"/>
        <end position="105"/>
    </location>
</feature>
<evidence type="ECO:0000256" key="1">
    <source>
        <dbReference type="ARBA" id="ARBA00004141"/>
    </source>
</evidence>
<dbReference type="InterPro" id="IPR036259">
    <property type="entry name" value="MFS_trans_sf"/>
</dbReference>
<evidence type="ECO:0000256" key="2">
    <source>
        <dbReference type="ARBA" id="ARBA00022448"/>
    </source>
</evidence>
<evidence type="ECO:0000256" key="3">
    <source>
        <dbReference type="ARBA" id="ARBA00022692"/>
    </source>
</evidence>
<dbReference type="Pfam" id="PF07690">
    <property type="entry name" value="MFS_1"/>
    <property type="match status" value="1"/>
</dbReference>
<dbReference type="Proteomes" id="UP000019384">
    <property type="component" value="Unassembled WGS sequence"/>
</dbReference>
<sequence length="401" mass="43112">MTIPSAYAIVANSFTGRTLNMAVAGITASSSIGSGIGFLFGGAFYSTSVGYRGMFYLFAGLAFLASSLSFLLVKKTMASPAKISKLDHCGVFLMLGGALLLVTGLTEGGEHWDSPKAYVPIIVGVLMLIAFLLWEKRFYNQFNWSRSSELLIPKELWMVPNFIPLILVLGMNFGSMFIQVLVNVDIYQYVSHHSAIISALQALPGPVSVFVSTFALGATFGKVPPKYAIFVGNIFNVVSGVLLSRQGADTHSYWRFGFVGLIILGVGTSLTFINTLNTLVVSCPLNLQGLLSGTALTTAQMFVAAGSAALSSIVGSVELVDTVEERHKLLKRYRDVYYLSIALAGLAIIVTFFVKNLPITPPAEDANSDVESGKKAEMVPPSLTEVANHETEFTSESDTNH</sequence>
<keyword evidence="4 7" id="KW-1133">Transmembrane helix</keyword>
<dbReference type="PANTHER" id="PTHR42718:SF9">
    <property type="entry name" value="MAJOR FACILITATOR SUPERFAMILY MULTIDRUG TRANSPORTER MFSC"/>
    <property type="match status" value="1"/>
</dbReference>
<evidence type="ECO:0000259" key="8">
    <source>
        <dbReference type="PROSITE" id="PS50850"/>
    </source>
</evidence>
<dbReference type="OrthoDB" id="440755at2759"/>
<feature type="compositionally biased region" description="Basic and acidic residues" evidence="6">
    <location>
        <begin position="387"/>
        <end position="401"/>
    </location>
</feature>
<dbReference type="InterPro" id="IPR011701">
    <property type="entry name" value="MFS"/>
</dbReference>
<feature type="transmembrane region" description="Helical" evidence="7">
    <location>
        <begin position="296"/>
        <end position="315"/>
    </location>
</feature>
<evidence type="ECO:0000256" key="7">
    <source>
        <dbReference type="SAM" id="Phobius"/>
    </source>
</evidence>
<feature type="transmembrane region" description="Helical" evidence="7">
    <location>
        <begin position="256"/>
        <end position="276"/>
    </location>
</feature>
<evidence type="ECO:0000256" key="6">
    <source>
        <dbReference type="SAM" id="MobiDB-lite"/>
    </source>
</evidence>
<comment type="subcellular location">
    <subcellularLocation>
        <location evidence="1">Membrane</location>
        <topology evidence="1">Multi-pass membrane protein</topology>
    </subcellularLocation>
</comment>
<keyword evidence="10" id="KW-1185">Reference proteome</keyword>